<dbReference type="SUPFAM" id="SSF50692">
    <property type="entry name" value="ADC-like"/>
    <property type="match status" value="1"/>
</dbReference>
<evidence type="ECO:0000256" key="3">
    <source>
        <dbReference type="ARBA" id="ARBA00022505"/>
    </source>
</evidence>
<dbReference type="GO" id="GO:0046872">
    <property type="term" value="F:metal ion binding"/>
    <property type="evidence" value="ECO:0007669"/>
    <property type="project" value="UniProtKB-KW"/>
</dbReference>
<keyword evidence="8" id="KW-0411">Iron-sulfur</keyword>
<dbReference type="PANTHER" id="PTHR43742:SF9">
    <property type="entry name" value="TETRATHIONATE REDUCTASE SUBUNIT A"/>
    <property type="match status" value="1"/>
</dbReference>
<dbReference type="Gene3D" id="2.20.25.90">
    <property type="entry name" value="ADC-like domains"/>
    <property type="match status" value="1"/>
</dbReference>
<dbReference type="Gene3D" id="3.40.50.740">
    <property type="match status" value="2"/>
</dbReference>
<evidence type="ECO:0000256" key="5">
    <source>
        <dbReference type="ARBA" id="ARBA00022729"/>
    </source>
</evidence>
<dbReference type="AlphaFoldDB" id="A0A3S9Q0R2"/>
<dbReference type="SMART" id="SM00926">
    <property type="entry name" value="Molybdop_Fe4S4"/>
    <property type="match status" value="1"/>
</dbReference>
<dbReference type="PANTHER" id="PTHR43742">
    <property type="entry name" value="TRIMETHYLAMINE-N-OXIDE REDUCTASE"/>
    <property type="match status" value="1"/>
</dbReference>
<sequence>MFKDGFEDPFLEPTQHGRGDLTDAYTERDVIHSMCMQCNTFCTIKVRLTDGGDTGATALVRKIAGNPYSPLTTQPVGPIPYDTSLGDAVKGIGTMSRDSRSRSGGIACLKGQAGPQVVHDSKRITQPLRRVGERGSGEWETITWEEALRGIMDGDDKLGTPGINNWYAYVPEGPVMEDWQKVKDGDMSQSDFEATWGDKLMDPKRPELGPRANGLAVMGGDRASLIQDRWTKQSFGSVNAFNHGGTCGVTGVVANARSHPKNGFKRMYADIDYCQYLIVWGAEPVTANKGPTFLAPRIGRARANGMKMVVIDPRMSKTGEKADVWMPVKPGHDAELAWAMIRWIVDNKRYDENFLRATGPNSAATAGEPNWSDGSHLIKIDDEKRAPLTLRDLGLEEGVEPDENGEMPDSERACFVNGEIVGVDTNEEPGDLDVDITEVDGPDGPIRVRSVFNMLKERALEKDIDELAEACGIPVEQIISVARDFTSFGKRAAVTSYRGAAMHANGFDAIRSIGYLNFLVGNHDWKGGHITGQKQYDRYAGHYDLTSVPEPRASWGVPVTREKSKYENSSFFEEDGYPAKRRWYQYPGNLCHEVIPSAAAGYPYHLDALFIYRHSPVNSSPEGHRLAESLKNTEAIKFIVSFDITMGDTSAYADYVLPDQTYLERFTNESIYPAQQYAVAQLGQPTTRAFEGPRPVEETFREIGAQMGLPGVGENAFGENAHWHTYEDYWLKVAANVAYADDPVPDADAEEQSVFLDTRNTYLKDAFNEEQWRAAVKDEEWAKVVYVLNRGGRFEEHGEEHSNGYEGEWLKYRYNGLTQFYDPNVAGGKNPMTGEYFDGMADVREALRSDGSSFKEDGFPLQFINWKARHQGTHRTVNSAWLREVRPSNFVTINPVDARVRGIETGDDVKVKSSTYEATGVALLTETIRPGVIGADAAFGHEHYGASTFTIDGVAVEPPARYGHEESARKITPMHEETGYAGPRGGGVPVNSLLADDTVTGGGGVSDPIGGGASQLDTWVEVAKA</sequence>
<reference evidence="10 11" key="1">
    <citation type="submission" date="2018-12" db="EMBL/GenBank/DDBJ databases">
        <title>Complete genome sequence of Flaviflexus sp. H23T48.</title>
        <authorList>
            <person name="Bae J.-W."/>
            <person name="Lee J.-Y."/>
        </authorList>
    </citation>
    <scope>NUCLEOTIDE SEQUENCE [LARGE SCALE GENOMIC DNA]</scope>
    <source>
        <strain evidence="10 11">H23T48</strain>
    </source>
</reference>
<dbReference type="Gene3D" id="3.40.228.10">
    <property type="entry name" value="Dimethylsulfoxide Reductase, domain 2"/>
    <property type="match status" value="1"/>
</dbReference>
<dbReference type="Pfam" id="PF01568">
    <property type="entry name" value="Molydop_binding"/>
    <property type="match status" value="1"/>
</dbReference>
<dbReference type="GO" id="GO:0043546">
    <property type="term" value="F:molybdopterin cofactor binding"/>
    <property type="evidence" value="ECO:0007669"/>
    <property type="project" value="InterPro"/>
</dbReference>
<dbReference type="InterPro" id="IPR006657">
    <property type="entry name" value="MoPterin_dinucl-bd_dom"/>
</dbReference>
<dbReference type="InterPro" id="IPR006963">
    <property type="entry name" value="Mopterin_OxRdtase_4Fe-4S_dom"/>
</dbReference>
<dbReference type="InterPro" id="IPR009010">
    <property type="entry name" value="Asp_de-COase-like_dom_sf"/>
</dbReference>
<dbReference type="InterPro" id="IPR006656">
    <property type="entry name" value="Mopterin_OxRdtase"/>
</dbReference>
<organism evidence="10 11">
    <name type="scientific">Flaviflexus ciconiae</name>
    <dbReference type="NCBI Taxonomy" id="2496867"/>
    <lineage>
        <taxon>Bacteria</taxon>
        <taxon>Bacillati</taxon>
        <taxon>Actinomycetota</taxon>
        <taxon>Actinomycetes</taxon>
        <taxon>Actinomycetales</taxon>
        <taxon>Actinomycetaceae</taxon>
        <taxon>Flaviflexus</taxon>
    </lineage>
</organism>
<keyword evidence="3" id="KW-0500">Molybdenum</keyword>
<dbReference type="OrthoDB" id="9759518at2"/>
<evidence type="ECO:0000313" key="10">
    <source>
        <dbReference type="EMBL" id="AZQ78215.1"/>
    </source>
</evidence>
<name>A0A3S9Q0R2_9ACTO</name>
<evidence type="ECO:0000256" key="8">
    <source>
        <dbReference type="ARBA" id="ARBA00023014"/>
    </source>
</evidence>
<dbReference type="GO" id="GO:0016491">
    <property type="term" value="F:oxidoreductase activity"/>
    <property type="evidence" value="ECO:0007669"/>
    <property type="project" value="UniProtKB-KW"/>
</dbReference>
<evidence type="ECO:0000313" key="11">
    <source>
        <dbReference type="Proteomes" id="UP000280344"/>
    </source>
</evidence>
<protein>
    <submittedName>
        <fullName evidence="10">Molybdopterin dinucleotide-binding protein</fullName>
    </submittedName>
</protein>
<dbReference type="GO" id="GO:0051539">
    <property type="term" value="F:4 iron, 4 sulfur cluster binding"/>
    <property type="evidence" value="ECO:0007669"/>
    <property type="project" value="UniProtKB-KW"/>
</dbReference>
<keyword evidence="11" id="KW-1185">Reference proteome</keyword>
<accession>A0A3S9Q0R2</accession>
<dbReference type="InterPro" id="IPR050612">
    <property type="entry name" value="Prok_Mopterin_Oxidored"/>
</dbReference>
<evidence type="ECO:0000256" key="1">
    <source>
        <dbReference type="ARBA" id="ARBA00010312"/>
    </source>
</evidence>
<keyword evidence="6" id="KW-0560">Oxidoreductase</keyword>
<keyword evidence="2" id="KW-0004">4Fe-4S</keyword>
<evidence type="ECO:0000256" key="6">
    <source>
        <dbReference type="ARBA" id="ARBA00023002"/>
    </source>
</evidence>
<dbReference type="KEGG" id="flh:EJ997_08610"/>
<dbReference type="Gene3D" id="2.40.40.20">
    <property type="match status" value="1"/>
</dbReference>
<dbReference type="Pfam" id="PF00384">
    <property type="entry name" value="Molybdopterin"/>
    <property type="match status" value="1"/>
</dbReference>
<comment type="similarity">
    <text evidence="1">Belongs to the prokaryotic molybdopterin-containing oxidoreductase family.</text>
</comment>
<gene>
    <name evidence="10" type="ORF">EJ997_08610</name>
</gene>
<evidence type="ECO:0000256" key="7">
    <source>
        <dbReference type="ARBA" id="ARBA00023004"/>
    </source>
</evidence>
<evidence type="ECO:0000256" key="2">
    <source>
        <dbReference type="ARBA" id="ARBA00022485"/>
    </source>
</evidence>
<feature type="domain" description="4Fe-4S Mo/W bis-MGD-type" evidence="9">
    <location>
        <begin position="28"/>
        <end position="120"/>
    </location>
</feature>
<dbReference type="SUPFAM" id="SSF53706">
    <property type="entry name" value="Formate dehydrogenase/DMSO reductase, domains 1-3"/>
    <property type="match status" value="1"/>
</dbReference>
<keyword evidence="5" id="KW-0732">Signal</keyword>
<evidence type="ECO:0000259" key="9">
    <source>
        <dbReference type="SMART" id="SM00926"/>
    </source>
</evidence>
<keyword evidence="4" id="KW-0479">Metal-binding</keyword>
<keyword evidence="7" id="KW-0408">Iron</keyword>
<proteinExistence type="inferred from homology"/>
<evidence type="ECO:0000256" key="4">
    <source>
        <dbReference type="ARBA" id="ARBA00022723"/>
    </source>
</evidence>
<dbReference type="EMBL" id="CP034593">
    <property type="protein sequence ID" value="AZQ78215.1"/>
    <property type="molecule type" value="Genomic_DNA"/>
</dbReference>
<dbReference type="Proteomes" id="UP000280344">
    <property type="component" value="Chromosome"/>
</dbReference>